<feature type="chain" id="PRO_5030079406" description="Cystatin fetuin-B-type domain-containing protein" evidence="5">
    <location>
        <begin position="20"/>
        <end position="351"/>
    </location>
</feature>
<dbReference type="PANTHER" id="PTHR13814:SF17">
    <property type="entry name" value="FETUIN-B PRECURSOR"/>
    <property type="match status" value="1"/>
</dbReference>
<dbReference type="Pfam" id="PF00031">
    <property type="entry name" value="Cystatin"/>
    <property type="match status" value="2"/>
</dbReference>
<dbReference type="SUPFAM" id="SSF54403">
    <property type="entry name" value="Cystatin/monellin"/>
    <property type="match status" value="2"/>
</dbReference>
<evidence type="ECO:0000256" key="4">
    <source>
        <dbReference type="SAM" id="MobiDB-lite"/>
    </source>
</evidence>
<dbReference type="CDD" id="cd00042">
    <property type="entry name" value="CY"/>
    <property type="match status" value="2"/>
</dbReference>
<dbReference type="AlphaFoldDB" id="A0A3Q1HB93"/>
<evidence type="ECO:0000313" key="8">
    <source>
        <dbReference type="Proteomes" id="UP000265040"/>
    </source>
</evidence>
<feature type="compositionally biased region" description="Basic and acidic residues" evidence="4">
    <location>
        <begin position="272"/>
        <end position="282"/>
    </location>
</feature>
<dbReference type="GeneTree" id="ENSGT00950000182930"/>
<dbReference type="InterPro" id="IPR046350">
    <property type="entry name" value="Cystatin_sf"/>
</dbReference>
<dbReference type="PROSITE" id="PS51530">
    <property type="entry name" value="CYSTATIN_FETUIN_B"/>
    <property type="match status" value="1"/>
</dbReference>
<keyword evidence="2" id="KW-1015">Disulfide bond</keyword>
<dbReference type="GO" id="GO:0005576">
    <property type="term" value="C:extracellular region"/>
    <property type="evidence" value="ECO:0007669"/>
    <property type="project" value="TreeGrafter"/>
</dbReference>
<dbReference type="InterPro" id="IPR000010">
    <property type="entry name" value="Cystatin_dom"/>
</dbReference>
<dbReference type="SMART" id="SM00043">
    <property type="entry name" value="CY"/>
    <property type="match status" value="2"/>
</dbReference>
<evidence type="ECO:0000256" key="1">
    <source>
        <dbReference type="ARBA" id="ARBA00022729"/>
    </source>
</evidence>
<dbReference type="GeneID" id="113151937"/>
<dbReference type="Gene3D" id="3.10.450.10">
    <property type="match status" value="2"/>
</dbReference>
<evidence type="ECO:0000256" key="2">
    <source>
        <dbReference type="ARBA" id="ARBA00023157"/>
    </source>
</evidence>
<evidence type="ECO:0000256" key="3">
    <source>
        <dbReference type="ARBA" id="ARBA00023180"/>
    </source>
</evidence>
<dbReference type="Ensembl" id="ENSATET00000002162.3">
    <property type="protein sequence ID" value="ENSATEP00000002138.2"/>
    <property type="gene ID" value="ENSATEG00000001493.3"/>
</dbReference>
<keyword evidence="1 5" id="KW-0732">Signal</keyword>
<reference evidence="7" key="3">
    <citation type="submission" date="2025-09" db="UniProtKB">
        <authorList>
            <consortium name="Ensembl"/>
        </authorList>
    </citation>
    <scope>IDENTIFICATION</scope>
</reference>
<sequence length="351" mass="38860">MSAYLLLLCLALLQQEGRTSTTSQGCSNPEAVRVAEVALEQINQEQTSGYILSLNRVYDVSHTPEKEKDGSLYKLTIDVMETKCHISSRKPWKQCEVRTIGDVPVYGECEVTAFVDTQVKLQNYSCALREVPATAVVTTCPDCPTSDNLNEPVIKDTVSLALQRFNEESGLVNYFTLDNITRASSQWVFGPSYFVEFTIVETVCLKTTDPSELSSCKPMDCQFAHRGFCDGAHTAQEDEFENRNPVARNGQNRKSVEVKCEIYEPQASAVEEQAHARADSGHTGHQHHNHTHLHPHEHTHSVTPTPDRSFSKPVVSLGTIVNQPASPRSSPAASSCPGPRRHNLGLRGLRL</sequence>
<evidence type="ECO:0000313" key="7">
    <source>
        <dbReference type="Ensembl" id="ENSATEP00000002138.2"/>
    </source>
</evidence>
<feature type="compositionally biased region" description="Low complexity" evidence="4">
    <location>
        <begin position="324"/>
        <end position="338"/>
    </location>
</feature>
<keyword evidence="8" id="KW-1185">Reference proteome</keyword>
<dbReference type="InParanoid" id="A0A3Q1HB93"/>
<dbReference type="PANTHER" id="PTHR13814">
    <property type="entry name" value="FETUIN"/>
    <property type="match status" value="1"/>
</dbReference>
<dbReference type="GO" id="GO:0004869">
    <property type="term" value="F:cysteine-type endopeptidase inhibitor activity"/>
    <property type="evidence" value="ECO:0007669"/>
    <property type="project" value="InterPro"/>
</dbReference>
<proteinExistence type="predicted"/>
<name>A0A3Q1HB93_ANATE</name>
<evidence type="ECO:0000256" key="5">
    <source>
        <dbReference type="SAM" id="SignalP"/>
    </source>
</evidence>
<keyword evidence="3" id="KW-0325">Glycoprotein</keyword>
<feature type="compositionally biased region" description="Basic residues" evidence="4">
    <location>
        <begin position="284"/>
        <end position="293"/>
    </location>
</feature>
<reference evidence="7" key="1">
    <citation type="submission" date="2021-04" db="EMBL/GenBank/DDBJ databases">
        <authorList>
            <consortium name="Wellcome Sanger Institute Data Sharing"/>
        </authorList>
    </citation>
    <scope>NUCLEOTIDE SEQUENCE [LARGE SCALE GENOMIC DNA]</scope>
</reference>
<feature type="signal peptide" evidence="5">
    <location>
        <begin position="1"/>
        <end position="19"/>
    </location>
</feature>
<dbReference type="InterPro" id="IPR025764">
    <property type="entry name" value="Cystatin_Fetuin_B"/>
</dbReference>
<evidence type="ECO:0000259" key="6">
    <source>
        <dbReference type="PROSITE" id="PS51530"/>
    </source>
</evidence>
<dbReference type="OrthoDB" id="9941887at2759"/>
<dbReference type="Proteomes" id="UP000265040">
    <property type="component" value="Chromosome 4"/>
</dbReference>
<dbReference type="InterPro" id="IPR050735">
    <property type="entry name" value="Kininogen_Fetuin_HRG"/>
</dbReference>
<reference evidence="7" key="2">
    <citation type="submission" date="2025-08" db="UniProtKB">
        <authorList>
            <consortium name="Ensembl"/>
        </authorList>
    </citation>
    <scope>IDENTIFICATION</scope>
</reference>
<accession>A0A3Q1HB93</accession>
<feature type="domain" description="Cystatin fetuin-B-type" evidence="6">
    <location>
        <begin position="138"/>
        <end position="261"/>
    </location>
</feature>
<organism evidence="7 8">
    <name type="scientific">Anabas testudineus</name>
    <name type="common">Climbing perch</name>
    <name type="synonym">Anthias testudineus</name>
    <dbReference type="NCBI Taxonomy" id="64144"/>
    <lineage>
        <taxon>Eukaryota</taxon>
        <taxon>Metazoa</taxon>
        <taxon>Chordata</taxon>
        <taxon>Craniata</taxon>
        <taxon>Vertebrata</taxon>
        <taxon>Euteleostomi</taxon>
        <taxon>Actinopterygii</taxon>
        <taxon>Neopterygii</taxon>
        <taxon>Teleostei</taxon>
        <taxon>Neoteleostei</taxon>
        <taxon>Acanthomorphata</taxon>
        <taxon>Anabantaria</taxon>
        <taxon>Anabantiformes</taxon>
        <taxon>Anabantoidei</taxon>
        <taxon>Anabantidae</taxon>
        <taxon>Anabas</taxon>
    </lineage>
</organism>
<feature type="compositionally biased region" description="Basic residues" evidence="4">
    <location>
        <begin position="339"/>
        <end position="351"/>
    </location>
</feature>
<dbReference type="RefSeq" id="XP_026200588.1">
    <property type="nucleotide sequence ID" value="XM_026344803.1"/>
</dbReference>
<protein>
    <recommendedName>
        <fullName evidence="6">Cystatin fetuin-B-type domain-containing protein</fullName>
    </recommendedName>
</protein>
<feature type="region of interest" description="Disordered" evidence="4">
    <location>
        <begin position="272"/>
        <end position="351"/>
    </location>
</feature>